<organism evidence="3 4">
    <name type="scientific">Caerostris darwini</name>
    <dbReference type="NCBI Taxonomy" id="1538125"/>
    <lineage>
        <taxon>Eukaryota</taxon>
        <taxon>Metazoa</taxon>
        <taxon>Ecdysozoa</taxon>
        <taxon>Arthropoda</taxon>
        <taxon>Chelicerata</taxon>
        <taxon>Arachnida</taxon>
        <taxon>Araneae</taxon>
        <taxon>Araneomorphae</taxon>
        <taxon>Entelegynae</taxon>
        <taxon>Araneoidea</taxon>
        <taxon>Araneidae</taxon>
        <taxon>Caerostris</taxon>
    </lineage>
</organism>
<dbReference type="EMBL" id="BPLQ01002622">
    <property type="protein sequence ID" value="GIX94609.1"/>
    <property type="molecule type" value="Genomic_DNA"/>
</dbReference>
<sequence>MSTDIPAANLTTASTMTPHFVYTIAAIYAIVLILVFAIILIIVILNFRLKSSSKTIKRPTYASINNDDRQNYQQVTTDEPISSLDILADTARSLINQDTDSEYDNVSLDLERIESGNADNEDVENIPPQYESPPSYLSVSVYN</sequence>
<dbReference type="Proteomes" id="UP001054837">
    <property type="component" value="Unassembled WGS sequence"/>
</dbReference>
<protein>
    <submittedName>
        <fullName evidence="3">Uncharacterized protein</fullName>
    </submittedName>
</protein>
<accession>A0AAV4PDE9</accession>
<comment type="caution">
    <text evidence="3">The sequence shown here is derived from an EMBL/GenBank/DDBJ whole genome shotgun (WGS) entry which is preliminary data.</text>
</comment>
<feature type="transmembrane region" description="Helical" evidence="2">
    <location>
        <begin position="20"/>
        <end position="47"/>
    </location>
</feature>
<keyword evidence="2" id="KW-1133">Transmembrane helix</keyword>
<name>A0AAV4PDE9_9ARAC</name>
<dbReference type="AlphaFoldDB" id="A0AAV4PDE9"/>
<evidence type="ECO:0000256" key="2">
    <source>
        <dbReference type="SAM" id="Phobius"/>
    </source>
</evidence>
<proteinExistence type="predicted"/>
<evidence type="ECO:0000313" key="4">
    <source>
        <dbReference type="Proteomes" id="UP001054837"/>
    </source>
</evidence>
<gene>
    <name evidence="3" type="ORF">CDAR_299231</name>
</gene>
<reference evidence="3 4" key="1">
    <citation type="submission" date="2021-06" db="EMBL/GenBank/DDBJ databases">
        <title>Caerostris darwini draft genome.</title>
        <authorList>
            <person name="Kono N."/>
            <person name="Arakawa K."/>
        </authorList>
    </citation>
    <scope>NUCLEOTIDE SEQUENCE [LARGE SCALE GENOMIC DNA]</scope>
</reference>
<evidence type="ECO:0000256" key="1">
    <source>
        <dbReference type="SAM" id="MobiDB-lite"/>
    </source>
</evidence>
<keyword evidence="4" id="KW-1185">Reference proteome</keyword>
<feature type="region of interest" description="Disordered" evidence="1">
    <location>
        <begin position="117"/>
        <end position="143"/>
    </location>
</feature>
<keyword evidence="2" id="KW-0472">Membrane</keyword>
<keyword evidence="2" id="KW-0812">Transmembrane</keyword>
<evidence type="ECO:0000313" key="3">
    <source>
        <dbReference type="EMBL" id="GIX94609.1"/>
    </source>
</evidence>